<reference evidence="2" key="1">
    <citation type="submission" date="2022-05" db="EMBL/GenBank/DDBJ databases">
        <title>Using nanopore sequencing to obtain complete genomes from saliva samples.</title>
        <authorList>
            <person name="Baker J.L."/>
        </authorList>
    </citation>
    <scope>NUCLEOTIDE SEQUENCE</scope>
    <source>
        <strain evidence="2">JCVI-JB-Ag32</strain>
    </source>
</reference>
<protein>
    <recommendedName>
        <fullName evidence="4">DUF4282 domain-containing protein</fullName>
    </recommendedName>
</protein>
<organism evidence="2 3">
    <name type="scientific">Actinomyces graevenitzii</name>
    <dbReference type="NCBI Taxonomy" id="55565"/>
    <lineage>
        <taxon>Bacteria</taxon>
        <taxon>Bacillati</taxon>
        <taxon>Actinomycetota</taxon>
        <taxon>Actinomycetes</taxon>
        <taxon>Actinomycetales</taxon>
        <taxon>Actinomycetaceae</taxon>
        <taxon>Actinomyces</taxon>
    </lineage>
</organism>
<dbReference type="Proteomes" id="UP000830236">
    <property type="component" value="Chromosome"/>
</dbReference>
<keyword evidence="1" id="KW-1133">Transmembrane helix</keyword>
<accession>A0A9E7AFR9</accession>
<feature type="transmembrane region" description="Helical" evidence="1">
    <location>
        <begin position="155"/>
        <end position="180"/>
    </location>
</feature>
<evidence type="ECO:0000313" key="2">
    <source>
        <dbReference type="EMBL" id="UQF79820.1"/>
    </source>
</evidence>
<evidence type="ECO:0000313" key="3">
    <source>
        <dbReference type="Proteomes" id="UP000830236"/>
    </source>
</evidence>
<dbReference type="AlphaFoldDB" id="A0A9E7AFR9"/>
<dbReference type="KEGG" id="agh:M3I41_00635"/>
<evidence type="ECO:0008006" key="4">
    <source>
        <dbReference type="Google" id="ProtNLM"/>
    </source>
</evidence>
<name>A0A9E7AFR9_9ACTO</name>
<keyword evidence="1" id="KW-0472">Membrane</keyword>
<feature type="transmembrane region" description="Helical" evidence="1">
    <location>
        <begin position="107"/>
        <end position="128"/>
    </location>
</feature>
<dbReference type="EMBL" id="CP097095">
    <property type="protein sequence ID" value="UQF79820.1"/>
    <property type="molecule type" value="Genomic_DNA"/>
</dbReference>
<evidence type="ECO:0000256" key="1">
    <source>
        <dbReference type="SAM" id="Phobius"/>
    </source>
</evidence>
<sequence>MTDYNQVPQPQQPYGAPAPANDIPAPAGAYYGAPSAQTAAGGVQLDAYGNPIVAASAPAVGGYDPNAYAAQQGYGAYPQAGPAQPSPIGALFDFGFKQSFALTGAKLANLTITVTAIFTWLICAGAAANTKSVAVFFSTAIYGGGYASGGDSNGFVAFLISLLLGFLPTVTAIVLGRLFVENVVANVKQEQVASETLELLRQAK</sequence>
<gene>
    <name evidence="2" type="ORF">M3I41_00635</name>
</gene>
<proteinExistence type="predicted"/>
<keyword evidence="1" id="KW-0812">Transmembrane</keyword>